<dbReference type="EMBL" id="CAMGYJ010000011">
    <property type="protein sequence ID" value="CAI0557976.1"/>
    <property type="molecule type" value="Genomic_DNA"/>
</dbReference>
<protein>
    <submittedName>
        <fullName evidence="1">Uncharacterized protein</fullName>
    </submittedName>
</protein>
<evidence type="ECO:0000313" key="1">
    <source>
        <dbReference type="EMBL" id="CAI0557976.1"/>
    </source>
</evidence>
<accession>A0AAV0RLK7</accession>
<proteinExistence type="predicted"/>
<dbReference type="Proteomes" id="UP001154282">
    <property type="component" value="Unassembled WGS sequence"/>
</dbReference>
<dbReference type="AlphaFoldDB" id="A0AAV0RLK7"/>
<keyword evidence="2" id="KW-1185">Reference proteome</keyword>
<reference evidence="1" key="1">
    <citation type="submission" date="2022-08" db="EMBL/GenBank/DDBJ databases">
        <authorList>
            <person name="Gutierrez-Valencia J."/>
        </authorList>
    </citation>
    <scope>NUCLEOTIDE SEQUENCE</scope>
</reference>
<organism evidence="1 2">
    <name type="scientific">Linum tenue</name>
    <dbReference type="NCBI Taxonomy" id="586396"/>
    <lineage>
        <taxon>Eukaryota</taxon>
        <taxon>Viridiplantae</taxon>
        <taxon>Streptophyta</taxon>
        <taxon>Embryophyta</taxon>
        <taxon>Tracheophyta</taxon>
        <taxon>Spermatophyta</taxon>
        <taxon>Magnoliopsida</taxon>
        <taxon>eudicotyledons</taxon>
        <taxon>Gunneridae</taxon>
        <taxon>Pentapetalae</taxon>
        <taxon>rosids</taxon>
        <taxon>fabids</taxon>
        <taxon>Malpighiales</taxon>
        <taxon>Linaceae</taxon>
        <taxon>Linum</taxon>
    </lineage>
</organism>
<name>A0AAV0RLK7_9ROSI</name>
<sequence>FLPAGMARTNRLVLVAFQQVVKESFALYIEKPKMSHKIIQKWISGVVETTIMDAETTMVDTHLIDSLDFLSWDMGDTLKDFTVRERSGQG</sequence>
<comment type="caution">
    <text evidence="1">The sequence shown here is derived from an EMBL/GenBank/DDBJ whole genome shotgun (WGS) entry which is preliminary data.</text>
</comment>
<gene>
    <name evidence="1" type="ORF">LITE_LOCUS48558</name>
</gene>
<feature type="non-terminal residue" evidence="1">
    <location>
        <position position="1"/>
    </location>
</feature>
<evidence type="ECO:0000313" key="2">
    <source>
        <dbReference type="Proteomes" id="UP001154282"/>
    </source>
</evidence>